<reference evidence="1 2" key="1">
    <citation type="submission" date="2012-10" db="EMBL/GenBank/DDBJ databases">
        <authorList>
            <person name="Zafar N."/>
            <person name="Inman J."/>
            <person name="Hall N."/>
            <person name="Lorenzi H."/>
            <person name="Caler E."/>
        </authorList>
    </citation>
    <scope>NUCLEOTIDE SEQUENCE [LARGE SCALE GENOMIC DNA]</scope>
    <source>
        <strain evidence="1 2">IP1</strain>
    </source>
</reference>
<proteinExistence type="predicted"/>
<dbReference type="VEuPathDB" id="AmoebaDB:EIN_367740"/>
<dbReference type="Pfam" id="PF13306">
    <property type="entry name" value="LRR_5"/>
    <property type="match status" value="2"/>
</dbReference>
<organism evidence="1 2">
    <name type="scientific">Entamoeba invadens IP1</name>
    <dbReference type="NCBI Taxonomy" id="370355"/>
    <lineage>
        <taxon>Eukaryota</taxon>
        <taxon>Amoebozoa</taxon>
        <taxon>Evosea</taxon>
        <taxon>Archamoebae</taxon>
        <taxon>Mastigamoebida</taxon>
        <taxon>Entamoebidae</taxon>
        <taxon>Entamoeba</taxon>
    </lineage>
</organism>
<dbReference type="SUPFAM" id="SSF52058">
    <property type="entry name" value="L domain-like"/>
    <property type="match status" value="1"/>
</dbReference>
<dbReference type="KEGG" id="eiv:EIN_367740"/>
<dbReference type="PANTHER" id="PTHR45661:SF3">
    <property type="entry name" value="IG-LIKE DOMAIN-CONTAINING PROTEIN"/>
    <property type="match status" value="1"/>
</dbReference>
<evidence type="ECO:0000313" key="2">
    <source>
        <dbReference type="Proteomes" id="UP000014680"/>
    </source>
</evidence>
<dbReference type="InterPro" id="IPR026906">
    <property type="entry name" value="LRR_5"/>
</dbReference>
<feature type="non-terminal residue" evidence="1">
    <location>
        <position position="1"/>
    </location>
</feature>
<dbReference type="Gene3D" id="3.80.10.10">
    <property type="entry name" value="Ribonuclease Inhibitor"/>
    <property type="match status" value="2"/>
</dbReference>
<dbReference type="InterPro" id="IPR053139">
    <property type="entry name" value="Surface_bspA-like"/>
</dbReference>
<dbReference type="GeneID" id="14885768"/>
<evidence type="ECO:0000313" key="1">
    <source>
        <dbReference type="EMBL" id="ELP86790.1"/>
    </source>
</evidence>
<name>L7FKP8_ENTIV</name>
<dbReference type="Gene3D" id="3.40.50.12480">
    <property type="match status" value="1"/>
</dbReference>
<sequence>RRFIIKKQKTPDCECHLRLLKLGYNFDNVEFTTSDYDVYGTQFDPKIVKSFATVKPLECIIFENVPLFKALLWEFKIKSENLVFPDQVNEMSEYCLDGSSLHSVHILNMKVVEKGAFENCKYLSQVVLPSNLEVIKKLAFSNCVTLKEVVIPKSVTEIGEGAFEKCVSLTKVLCDNEAVKYGTKCFAHCVSLKDVPVISNVGNAIFFACKSLEKVTLSCKCTAISVFAFFKCNALSSIEVPHSVTKIGAFAFRKCASLRHVDIPESVLSVENGAFYDCKALESVICHNTL</sequence>
<dbReference type="RefSeq" id="XP_004253561.1">
    <property type="nucleotide sequence ID" value="XM_004253513.1"/>
</dbReference>
<feature type="non-terminal residue" evidence="1">
    <location>
        <position position="290"/>
    </location>
</feature>
<dbReference type="AlphaFoldDB" id="L7FKP8"/>
<dbReference type="PANTHER" id="PTHR45661">
    <property type="entry name" value="SURFACE ANTIGEN"/>
    <property type="match status" value="1"/>
</dbReference>
<protein>
    <recommendedName>
        <fullName evidence="3">Leucine rich repeat containing protein BspA family protein</fullName>
    </recommendedName>
</protein>
<gene>
    <name evidence="1" type="ORF">EIN_367740</name>
</gene>
<dbReference type="OrthoDB" id="27520at2759"/>
<dbReference type="EMBL" id="KB206928">
    <property type="protein sequence ID" value="ELP86790.1"/>
    <property type="molecule type" value="Genomic_DNA"/>
</dbReference>
<evidence type="ECO:0008006" key="3">
    <source>
        <dbReference type="Google" id="ProtNLM"/>
    </source>
</evidence>
<accession>L7FKP8</accession>
<dbReference type="InterPro" id="IPR032675">
    <property type="entry name" value="LRR_dom_sf"/>
</dbReference>
<keyword evidence="2" id="KW-1185">Reference proteome</keyword>
<dbReference type="Proteomes" id="UP000014680">
    <property type="component" value="Unassembled WGS sequence"/>
</dbReference>